<evidence type="ECO:0000313" key="2">
    <source>
        <dbReference type="EMBL" id="AIE84402.1"/>
    </source>
</evidence>
<dbReference type="HOGENOM" id="CLU_1243793_0_0_0"/>
<dbReference type="STRING" id="661478.OP10G_1034"/>
<organism evidence="2 3">
    <name type="scientific">Fimbriimonas ginsengisoli Gsoil 348</name>
    <dbReference type="NCBI Taxonomy" id="661478"/>
    <lineage>
        <taxon>Bacteria</taxon>
        <taxon>Bacillati</taxon>
        <taxon>Armatimonadota</taxon>
        <taxon>Fimbriimonadia</taxon>
        <taxon>Fimbriimonadales</taxon>
        <taxon>Fimbriimonadaceae</taxon>
        <taxon>Fimbriimonas</taxon>
    </lineage>
</organism>
<proteinExistence type="predicted"/>
<dbReference type="OrthoDB" id="637094at2"/>
<accession>A0A068NLV9</accession>
<dbReference type="EMBL" id="CP007139">
    <property type="protein sequence ID" value="AIE84402.1"/>
    <property type="molecule type" value="Genomic_DNA"/>
</dbReference>
<sequence length="222" mass="24080">MNTRSIDTYVSELRQMLERTLSTQYAEEIAAEAKNHLSERAAELRAIGRSAMDAEALAVQEFGELGEIAVELADGYPPKSAMDARRLGPLPEIALGVMLSIAGYGFSIYGGWRGVEAAAGILLPSMPMLMVPGLTAGLGRLKYRRLRPLAILVRMANYGLCLTLVAAACLLGLQLTGRAALTTVLPLEYAFAAAVVVMYSVMRMSSTDGKLYTFLRSRCRIR</sequence>
<dbReference type="RefSeq" id="WP_025226958.1">
    <property type="nucleotide sequence ID" value="NZ_CP007139.1"/>
</dbReference>
<keyword evidence="1" id="KW-0812">Transmembrane</keyword>
<feature type="transmembrane region" description="Helical" evidence="1">
    <location>
        <begin position="118"/>
        <end position="139"/>
    </location>
</feature>
<dbReference type="Proteomes" id="UP000027982">
    <property type="component" value="Chromosome"/>
</dbReference>
<reference evidence="2 3" key="1">
    <citation type="journal article" date="2014" name="PLoS ONE">
        <title>The first complete genome sequence of the class fimbriimonadia in the phylum armatimonadetes.</title>
        <authorList>
            <person name="Hu Z.Y."/>
            <person name="Wang Y.Z."/>
            <person name="Im W.T."/>
            <person name="Wang S.Y."/>
            <person name="Zhao G.P."/>
            <person name="Zheng H.J."/>
            <person name="Quan Z.X."/>
        </authorList>
    </citation>
    <scope>NUCLEOTIDE SEQUENCE [LARGE SCALE GENOMIC DNA]</scope>
    <source>
        <strain evidence="2">Gsoil 348</strain>
    </source>
</reference>
<feature type="transmembrane region" description="Helical" evidence="1">
    <location>
        <begin position="151"/>
        <end position="173"/>
    </location>
</feature>
<dbReference type="KEGG" id="fgi:OP10G_1034"/>
<dbReference type="AlphaFoldDB" id="A0A068NLV9"/>
<name>A0A068NLV9_FIMGI</name>
<feature type="transmembrane region" description="Helical" evidence="1">
    <location>
        <begin position="179"/>
        <end position="201"/>
    </location>
</feature>
<evidence type="ECO:0000313" key="3">
    <source>
        <dbReference type="Proteomes" id="UP000027982"/>
    </source>
</evidence>
<keyword evidence="1" id="KW-1133">Transmembrane helix</keyword>
<keyword evidence="3" id="KW-1185">Reference proteome</keyword>
<evidence type="ECO:0000256" key="1">
    <source>
        <dbReference type="SAM" id="Phobius"/>
    </source>
</evidence>
<feature type="transmembrane region" description="Helical" evidence="1">
    <location>
        <begin position="93"/>
        <end position="112"/>
    </location>
</feature>
<protein>
    <submittedName>
        <fullName evidence="2">Uncharacterized protein</fullName>
    </submittedName>
</protein>
<keyword evidence="1" id="KW-0472">Membrane</keyword>
<gene>
    <name evidence="2" type="ORF">OP10G_1034</name>
</gene>